<dbReference type="GO" id="GO:0015074">
    <property type="term" value="P:DNA integration"/>
    <property type="evidence" value="ECO:0007669"/>
    <property type="project" value="InterPro"/>
</dbReference>
<evidence type="ECO:0000259" key="4">
    <source>
        <dbReference type="PROSITE" id="PS51898"/>
    </source>
</evidence>
<dbReference type="PANTHER" id="PTHR30349:SF41">
    <property type="entry name" value="INTEGRASE_RECOMBINASE PROTEIN MJ0367-RELATED"/>
    <property type="match status" value="1"/>
</dbReference>
<dbReference type="PANTHER" id="PTHR30349">
    <property type="entry name" value="PHAGE INTEGRASE-RELATED"/>
    <property type="match status" value="1"/>
</dbReference>
<dbReference type="EMBL" id="FQVG01000088">
    <property type="protein sequence ID" value="SHF47788.1"/>
    <property type="molecule type" value="Genomic_DNA"/>
</dbReference>
<evidence type="ECO:0000313" key="5">
    <source>
        <dbReference type="EMBL" id="SHF47788.1"/>
    </source>
</evidence>
<evidence type="ECO:0000256" key="2">
    <source>
        <dbReference type="ARBA" id="ARBA00023125"/>
    </source>
</evidence>
<accession>A0A1M5BZ73</accession>
<dbReference type="CDD" id="cd00397">
    <property type="entry name" value="DNA_BRE_C"/>
    <property type="match status" value="1"/>
</dbReference>
<proteinExistence type="inferred from homology"/>
<organism evidence="5 6">
    <name type="scientific">Caloramator proteoclasticus DSM 10124</name>
    <dbReference type="NCBI Taxonomy" id="1121262"/>
    <lineage>
        <taxon>Bacteria</taxon>
        <taxon>Bacillati</taxon>
        <taxon>Bacillota</taxon>
        <taxon>Clostridia</taxon>
        <taxon>Eubacteriales</taxon>
        <taxon>Clostridiaceae</taxon>
        <taxon>Caloramator</taxon>
    </lineage>
</organism>
<protein>
    <submittedName>
        <fullName evidence="5">Phage integrase family protein</fullName>
    </submittedName>
</protein>
<dbReference type="GO" id="GO:0006310">
    <property type="term" value="P:DNA recombination"/>
    <property type="evidence" value="ECO:0007669"/>
    <property type="project" value="UniProtKB-KW"/>
</dbReference>
<evidence type="ECO:0000256" key="3">
    <source>
        <dbReference type="ARBA" id="ARBA00023172"/>
    </source>
</evidence>
<dbReference type="PROSITE" id="PS51898">
    <property type="entry name" value="TYR_RECOMBINASE"/>
    <property type="match status" value="1"/>
</dbReference>
<dbReference type="InterPro" id="IPR013762">
    <property type="entry name" value="Integrase-like_cat_sf"/>
</dbReference>
<evidence type="ECO:0000256" key="1">
    <source>
        <dbReference type="ARBA" id="ARBA00008857"/>
    </source>
</evidence>
<dbReference type="InterPro" id="IPR050090">
    <property type="entry name" value="Tyrosine_recombinase_XerCD"/>
</dbReference>
<feature type="domain" description="Tyr recombinase" evidence="4">
    <location>
        <begin position="1"/>
        <end position="141"/>
    </location>
</feature>
<reference evidence="6" key="1">
    <citation type="submission" date="2016-11" db="EMBL/GenBank/DDBJ databases">
        <authorList>
            <person name="Varghese N."/>
            <person name="Submissions S."/>
        </authorList>
    </citation>
    <scope>NUCLEOTIDE SEQUENCE [LARGE SCALE GENOMIC DNA]</scope>
    <source>
        <strain evidence="6">DSM 10124</strain>
    </source>
</reference>
<keyword evidence="6" id="KW-1185">Reference proteome</keyword>
<keyword evidence="2" id="KW-0238">DNA-binding</keyword>
<dbReference type="Gene3D" id="1.10.443.10">
    <property type="entry name" value="Intergrase catalytic core"/>
    <property type="match status" value="1"/>
</dbReference>
<dbReference type="InterPro" id="IPR011010">
    <property type="entry name" value="DNA_brk_join_enz"/>
</dbReference>
<comment type="similarity">
    <text evidence="1">Belongs to the 'phage' integrase family.</text>
</comment>
<sequence>MSELVNIKVADVDLLSLTLRIVGKGGKYREVPIKIELKDTIKEYMEGERKEHKLNQSEYLLLTQRAEKIDKDTVNKLLRKHGKKLNIIMKPHKFRHTFCTRLIRKGVDLTTVAKLAGHANTQTTAQFYINTSREDKQRAIELL</sequence>
<dbReference type="GO" id="GO:0003677">
    <property type="term" value="F:DNA binding"/>
    <property type="evidence" value="ECO:0007669"/>
    <property type="project" value="UniProtKB-KW"/>
</dbReference>
<dbReference type="InterPro" id="IPR002104">
    <property type="entry name" value="Integrase_catalytic"/>
</dbReference>
<name>A0A1M5BZ73_9CLOT</name>
<keyword evidence="3" id="KW-0233">DNA recombination</keyword>
<dbReference type="AlphaFoldDB" id="A0A1M5BZ73"/>
<gene>
    <name evidence="5" type="ORF">SAMN02746091_02612</name>
</gene>
<dbReference type="Pfam" id="PF00589">
    <property type="entry name" value="Phage_integrase"/>
    <property type="match status" value="1"/>
</dbReference>
<dbReference type="SUPFAM" id="SSF56349">
    <property type="entry name" value="DNA breaking-rejoining enzymes"/>
    <property type="match status" value="1"/>
</dbReference>
<dbReference type="Proteomes" id="UP000184423">
    <property type="component" value="Unassembled WGS sequence"/>
</dbReference>
<evidence type="ECO:0000313" key="6">
    <source>
        <dbReference type="Proteomes" id="UP000184423"/>
    </source>
</evidence>